<protein>
    <submittedName>
        <fullName evidence="1">Uncharacterized protein</fullName>
    </submittedName>
</protein>
<proteinExistence type="predicted"/>
<reference evidence="1" key="2">
    <citation type="journal article" date="2015" name="Fish Shellfish Immunol.">
        <title>Early steps in the European eel (Anguilla anguilla)-Vibrio vulnificus interaction in the gills: Role of the RtxA13 toxin.</title>
        <authorList>
            <person name="Callol A."/>
            <person name="Pajuelo D."/>
            <person name="Ebbesson L."/>
            <person name="Teles M."/>
            <person name="MacKenzie S."/>
            <person name="Amaro C."/>
        </authorList>
    </citation>
    <scope>NUCLEOTIDE SEQUENCE</scope>
</reference>
<sequence>MDHISSACILHNNLEFPSLQTLTCC</sequence>
<reference evidence="1" key="1">
    <citation type="submission" date="2014-11" db="EMBL/GenBank/DDBJ databases">
        <authorList>
            <person name="Amaro Gonzalez C."/>
        </authorList>
    </citation>
    <scope>NUCLEOTIDE SEQUENCE</scope>
</reference>
<evidence type="ECO:0000313" key="1">
    <source>
        <dbReference type="EMBL" id="JAH46441.1"/>
    </source>
</evidence>
<dbReference type="AlphaFoldDB" id="A0A0E9SYQ6"/>
<organism evidence="1">
    <name type="scientific">Anguilla anguilla</name>
    <name type="common">European freshwater eel</name>
    <name type="synonym">Muraena anguilla</name>
    <dbReference type="NCBI Taxonomy" id="7936"/>
    <lineage>
        <taxon>Eukaryota</taxon>
        <taxon>Metazoa</taxon>
        <taxon>Chordata</taxon>
        <taxon>Craniata</taxon>
        <taxon>Vertebrata</taxon>
        <taxon>Euteleostomi</taxon>
        <taxon>Actinopterygii</taxon>
        <taxon>Neopterygii</taxon>
        <taxon>Teleostei</taxon>
        <taxon>Anguilliformes</taxon>
        <taxon>Anguillidae</taxon>
        <taxon>Anguilla</taxon>
    </lineage>
</organism>
<accession>A0A0E9SYQ6</accession>
<dbReference type="EMBL" id="GBXM01062136">
    <property type="protein sequence ID" value="JAH46441.1"/>
    <property type="molecule type" value="Transcribed_RNA"/>
</dbReference>
<name>A0A0E9SYQ6_ANGAN</name>